<sequence>MQKYLLVPADKSTVRGFDDEEDLKAYLVDQFQKDKSDFAVDEDLDIEDIDDLSVPTDGYYIYEIKDIINAISTSQTIDAGEKKEILKKLKKEEVKFNKDKFTDFDDILDEINEADVDF</sequence>
<organism evidence="1 2">
    <name type="scientific">Paenibacillus amylolyticus</name>
    <dbReference type="NCBI Taxonomy" id="1451"/>
    <lineage>
        <taxon>Bacteria</taxon>
        <taxon>Bacillati</taxon>
        <taxon>Bacillota</taxon>
        <taxon>Bacilli</taxon>
        <taxon>Bacillales</taxon>
        <taxon>Paenibacillaceae</taxon>
        <taxon>Paenibacillus</taxon>
    </lineage>
</organism>
<dbReference type="AlphaFoldDB" id="A0ABD8AX20"/>
<dbReference type="Proteomes" id="UP001364764">
    <property type="component" value="Chromosome"/>
</dbReference>
<dbReference type="EMBL" id="CP145892">
    <property type="protein sequence ID" value="WWP22096.1"/>
    <property type="molecule type" value="Genomic_DNA"/>
</dbReference>
<evidence type="ECO:0000313" key="2">
    <source>
        <dbReference type="Proteomes" id="UP001364764"/>
    </source>
</evidence>
<name>A0ABD8AX20_PAEAM</name>
<proteinExistence type="predicted"/>
<accession>A0ABD8AX20</accession>
<gene>
    <name evidence="1" type="ORF">V6668_07965</name>
</gene>
<protein>
    <submittedName>
        <fullName evidence="1">Uncharacterized protein</fullName>
    </submittedName>
</protein>
<reference evidence="1 2" key="1">
    <citation type="submission" date="2024-02" db="EMBL/GenBank/DDBJ databases">
        <title>Complete sequences of two Paenibacillus sp. strains and one Lysinibacillus strain isolated from the environment on STAA medium highlight biotechnological potential.</title>
        <authorList>
            <person name="Attere S.A."/>
            <person name="Piche L.C."/>
            <person name="Intertaglia L."/>
            <person name="Lami R."/>
            <person name="Charette S.J."/>
            <person name="Vincent A.T."/>
        </authorList>
    </citation>
    <scope>NUCLEOTIDE SEQUENCE [LARGE SCALE GENOMIC DNA]</scope>
    <source>
        <strain evidence="1 2">Y5S-7</strain>
    </source>
</reference>
<evidence type="ECO:0000313" key="1">
    <source>
        <dbReference type="EMBL" id="WWP22096.1"/>
    </source>
</evidence>
<dbReference type="RefSeq" id="WP_338708096.1">
    <property type="nucleotide sequence ID" value="NZ_CP145892.1"/>
</dbReference>
<dbReference type="GeneID" id="93475392"/>